<dbReference type="Pfam" id="PF00557">
    <property type="entry name" value="Peptidase_M24"/>
    <property type="match status" value="1"/>
</dbReference>
<organism evidence="9 10">
    <name type="scientific">Nocardioides caeni</name>
    <dbReference type="NCBI Taxonomy" id="574700"/>
    <lineage>
        <taxon>Bacteria</taxon>
        <taxon>Bacillati</taxon>
        <taxon>Actinomycetota</taxon>
        <taxon>Actinomycetes</taxon>
        <taxon>Propionibacteriales</taxon>
        <taxon>Nocardioidaceae</taxon>
        <taxon>Nocardioides</taxon>
    </lineage>
</organism>
<keyword evidence="3 6" id="KW-0645">Protease</keyword>
<feature type="binding site" evidence="6">
    <location>
        <position position="174"/>
    </location>
    <ligand>
        <name>a divalent metal cation</name>
        <dbReference type="ChEBI" id="CHEBI:60240"/>
        <label>2</label>
        <note>catalytic</note>
    </ligand>
</feature>
<dbReference type="Gene3D" id="3.90.230.10">
    <property type="entry name" value="Creatinase/methionine aminopeptidase superfamily"/>
    <property type="match status" value="1"/>
</dbReference>
<dbReference type="GO" id="GO:0005829">
    <property type="term" value="C:cytosol"/>
    <property type="evidence" value="ECO:0007669"/>
    <property type="project" value="TreeGrafter"/>
</dbReference>
<comment type="function">
    <text evidence="1 6">Removes the N-terminal methionine from nascent proteins. The N-terminal methionine is often cleaved when the second residue in the primary sequence is small and uncharged (Met-Ala-, Cys, Gly, Pro, Ser, Thr, or Val). Requires deformylation of the N(alpha)-formylated initiator methionine before it can be hydrolyzed.</text>
</comment>
<evidence type="ECO:0000256" key="4">
    <source>
        <dbReference type="ARBA" id="ARBA00022723"/>
    </source>
</evidence>
<evidence type="ECO:0000256" key="3">
    <source>
        <dbReference type="ARBA" id="ARBA00022670"/>
    </source>
</evidence>
<dbReference type="RefSeq" id="WP_136562724.1">
    <property type="nucleotide sequence ID" value="NZ_BAABLS010000010.1"/>
</dbReference>
<feature type="binding site" evidence="6">
    <location>
        <position position="238"/>
    </location>
    <ligand>
        <name>a divalent metal cation</name>
        <dbReference type="ChEBI" id="CHEBI:60240"/>
        <label>1</label>
    </ligand>
</feature>
<evidence type="ECO:0000256" key="5">
    <source>
        <dbReference type="ARBA" id="ARBA00022801"/>
    </source>
</evidence>
<feature type="binding site" evidence="6">
    <location>
        <position position="111"/>
    </location>
    <ligand>
        <name>a divalent metal cation</name>
        <dbReference type="ChEBI" id="CHEBI:60240"/>
        <label>2</label>
        <note>catalytic</note>
    </ligand>
</feature>
<dbReference type="EC" id="3.4.11.18" evidence="6 7"/>
<feature type="domain" description="Peptidase M24" evidence="8">
    <location>
        <begin position="11"/>
        <end position="244"/>
    </location>
</feature>
<feature type="binding site" evidence="6">
    <location>
        <position position="111"/>
    </location>
    <ligand>
        <name>a divalent metal cation</name>
        <dbReference type="ChEBI" id="CHEBI:60240"/>
        <label>1</label>
    </ligand>
</feature>
<gene>
    <name evidence="6 9" type="primary">map</name>
    <name evidence="9" type="ORF">E9934_09830</name>
</gene>
<proteinExistence type="inferred from homology"/>
<evidence type="ECO:0000256" key="7">
    <source>
        <dbReference type="RuleBase" id="RU003653"/>
    </source>
</evidence>
<dbReference type="SUPFAM" id="SSF55920">
    <property type="entry name" value="Creatinase/aminopeptidase"/>
    <property type="match status" value="1"/>
</dbReference>
<reference evidence="9 10" key="1">
    <citation type="journal article" date="2009" name="Int. J. Syst. Evol. Microbiol.">
        <title>Nocardioides caeni sp. nov., isolated from wastewater.</title>
        <authorList>
            <person name="Yoon J.H."/>
            <person name="Kang S.J."/>
            <person name="Park S."/>
            <person name="Kim W."/>
            <person name="Oh T.K."/>
        </authorList>
    </citation>
    <scope>NUCLEOTIDE SEQUENCE [LARGE SCALE GENOMIC DNA]</scope>
    <source>
        <strain evidence="9 10">DSM 23134</strain>
    </source>
</reference>
<name>A0A4S8NAA0_9ACTN</name>
<accession>A0A4S8NAA0</accession>
<dbReference type="GO" id="GO:0070006">
    <property type="term" value="F:metalloaminopeptidase activity"/>
    <property type="evidence" value="ECO:0007669"/>
    <property type="project" value="UniProtKB-UniRule"/>
</dbReference>
<dbReference type="InterPro" id="IPR001714">
    <property type="entry name" value="Pept_M24_MAP"/>
</dbReference>
<feature type="binding site" evidence="6">
    <location>
        <position position="238"/>
    </location>
    <ligand>
        <name>a divalent metal cation</name>
        <dbReference type="ChEBI" id="CHEBI:60240"/>
        <label>2</label>
        <note>catalytic</note>
    </ligand>
</feature>
<dbReference type="GO" id="GO:0004239">
    <property type="term" value="F:initiator methionyl aminopeptidase activity"/>
    <property type="evidence" value="ECO:0007669"/>
    <property type="project" value="UniProtKB-UniRule"/>
</dbReference>
<dbReference type="PANTHER" id="PTHR43330">
    <property type="entry name" value="METHIONINE AMINOPEPTIDASE"/>
    <property type="match status" value="1"/>
</dbReference>
<dbReference type="InterPro" id="IPR000994">
    <property type="entry name" value="Pept_M24"/>
</dbReference>
<evidence type="ECO:0000313" key="9">
    <source>
        <dbReference type="EMBL" id="THV13263.1"/>
    </source>
</evidence>
<protein>
    <recommendedName>
        <fullName evidence="6 7">Methionine aminopeptidase</fullName>
        <shortName evidence="6">MAP</shortName>
        <shortName evidence="6">MetAP</shortName>
        <ecNumber evidence="6 7">3.4.11.18</ecNumber>
    </recommendedName>
    <alternativeName>
        <fullName evidence="6">Peptidase M</fullName>
    </alternativeName>
</protein>
<comment type="subunit">
    <text evidence="6">Monomer.</text>
</comment>
<dbReference type="Proteomes" id="UP000307087">
    <property type="component" value="Unassembled WGS sequence"/>
</dbReference>
<evidence type="ECO:0000256" key="6">
    <source>
        <dbReference type="HAMAP-Rule" id="MF_01974"/>
    </source>
</evidence>
<dbReference type="AlphaFoldDB" id="A0A4S8NAA0"/>
<dbReference type="PANTHER" id="PTHR43330:SF27">
    <property type="entry name" value="METHIONINE AMINOPEPTIDASE"/>
    <property type="match status" value="1"/>
</dbReference>
<dbReference type="EMBL" id="STGW01000005">
    <property type="protein sequence ID" value="THV13263.1"/>
    <property type="molecule type" value="Genomic_DNA"/>
</dbReference>
<dbReference type="InterPro" id="IPR002467">
    <property type="entry name" value="Pept_M24A_MAP1"/>
</dbReference>
<keyword evidence="4 6" id="KW-0479">Metal-binding</keyword>
<keyword evidence="5 6" id="KW-0378">Hydrolase</keyword>
<dbReference type="GO" id="GO:0046872">
    <property type="term" value="F:metal ion binding"/>
    <property type="evidence" value="ECO:0007669"/>
    <property type="project" value="UniProtKB-UniRule"/>
</dbReference>
<dbReference type="InterPro" id="IPR036005">
    <property type="entry name" value="Creatinase/aminopeptidase-like"/>
</dbReference>
<dbReference type="PRINTS" id="PR00599">
    <property type="entry name" value="MAPEPTIDASE"/>
</dbReference>
<dbReference type="GO" id="GO:0006508">
    <property type="term" value="P:proteolysis"/>
    <property type="evidence" value="ECO:0007669"/>
    <property type="project" value="UniProtKB-KW"/>
</dbReference>
<evidence type="ECO:0000256" key="1">
    <source>
        <dbReference type="ARBA" id="ARBA00002521"/>
    </source>
</evidence>
<keyword evidence="10" id="KW-1185">Reference proteome</keyword>
<comment type="catalytic activity">
    <reaction evidence="6 7">
        <text>Release of N-terminal amino acids, preferentially methionine, from peptides and arylamides.</text>
        <dbReference type="EC" id="3.4.11.18"/>
    </reaction>
</comment>
<feature type="binding site" evidence="6">
    <location>
        <position position="100"/>
    </location>
    <ligand>
        <name>a divalent metal cation</name>
        <dbReference type="ChEBI" id="CHEBI:60240"/>
        <label>1</label>
    </ligand>
</feature>
<feature type="binding site" evidence="6">
    <location>
        <position position="207"/>
    </location>
    <ligand>
        <name>a divalent metal cation</name>
        <dbReference type="ChEBI" id="CHEBI:60240"/>
        <label>2</label>
        <note>catalytic</note>
    </ligand>
</feature>
<sequence length="255" mass="27197">MIELRTPTQIEQMRPAGRFVASVIQALIEKADVGVNLLELDELAHRMIKDAGAESCYIDYHPSFGASPFGKVLCTSVNDAVLHGLPFDYVLQDGDLLSVDFAASVDGWVSDSAMSVVVGNGDPKDQWLIDVTQRALDAGIEAARAGNKLGDISFAIGSVAHAEGLKVNLQFGGHGVGKTMHGEPHVPNDGRAGRGLKLRPGLVIAIEPWFLHTTDEIVFDPDGWTIRSADGSRGAHVEHTVAITSGDPLVLTARD</sequence>
<keyword evidence="2 6" id="KW-0031">Aminopeptidase</keyword>
<feature type="binding site" evidence="6">
    <location>
        <position position="83"/>
    </location>
    <ligand>
        <name>substrate</name>
    </ligand>
</feature>
<comment type="similarity">
    <text evidence="6">Belongs to the peptidase M24A family. Methionine aminopeptidase type 1 subfamily.</text>
</comment>
<comment type="caution">
    <text evidence="9">The sequence shown here is derived from an EMBL/GenBank/DDBJ whole genome shotgun (WGS) entry which is preliminary data.</text>
</comment>
<evidence type="ECO:0000313" key="10">
    <source>
        <dbReference type="Proteomes" id="UP000307087"/>
    </source>
</evidence>
<dbReference type="CDD" id="cd01086">
    <property type="entry name" value="MetAP1"/>
    <property type="match status" value="1"/>
</dbReference>
<dbReference type="NCBIfam" id="TIGR00500">
    <property type="entry name" value="met_pdase_I"/>
    <property type="match status" value="1"/>
</dbReference>
<evidence type="ECO:0000256" key="2">
    <source>
        <dbReference type="ARBA" id="ARBA00022438"/>
    </source>
</evidence>
<dbReference type="HAMAP" id="MF_01974">
    <property type="entry name" value="MetAP_1"/>
    <property type="match status" value="1"/>
</dbReference>
<feature type="binding site" evidence="6">
    <location>
        <position position="181"/>
    </location>
    <ligand>
        <name>substrate</name>
    </ligand>
</feature>
<dbReference type="OrthoDB" id="9802055at2"/>
<comment type="cofactor">
    <cofactor evidence="6">
        <name>Co(2+)</name>
        <dbReference type="ChEBI" id="CHEBI:48828"/>
    </cofactor>
    <cofactor evidence="6">
        <name>Zn(2+)</name>
        <dbReference type="ChEBI" id="CHEBI:29105"/>
    </cofactor>
    <cofactor evidence="6">
        <name>Mn(2+)</name>
        <dbReference type="ChEBI" id="CHEBI:29035"/>
    </cofactor>
    <cofactor evidence="6">
        <name>Fe(2+)</name>
        <dbReference type="ChEBI" id="CHEBI:29033"/>
    </cofactor>
    <text evidence="6">Binds 2 divalent metal cations per subunit. Has a high-affinity and a low affinity metal-binding site. The true nature of the physiological cofactor is under debate. The enzyme is active with cobalt, zinc, manganese or divalent iron ions. Most likely, methionine aminopeptidases function as mononuclear Fe(2+)-metalloproteases under physiological conditions, and the catalytically relevant metal-binding site has been assigned to the histidine-containing high-affinity site.</text>
</comment>
<evidence type="ECO:0000259" key="8">
    <source>
        <dbReference type="Pfam" id="PF00557"/>
    </source>
</evidence>